<proteinExistence type="predicted"/>
<protein>
    <submittedName>
        <fullName evidence="1">Uncharacterized protein</fullName>
    </submittedName>
</protein>
<keyword evidence="2" id="KW-1185">Reference proteome</keyword>
<dbReference type="Proteomes" id="UP000298061">
    <property type="component" value="Unassembled WGS sequence"/>
</dbReference>
<accession>A0A4Y9ZEN0</accession>
<dbReference type="AlphaFoldDB" id="A0A4Y9ZEN0"/>
<sequence>NLDLEPFYIGLVCIELEIQDSKLEFFPSILILSMIHWSKPVQNLKSKA</sequence>
<gene>
    <name evidence="1" type="ORF">EWM64_g10960</name>
</gene>
<feature type="non-terminal residue" evidence="1">
    <location>
        <position position="1"/>
    </location>
</feature>
<organism evidence="1 2">
    <name type="scientific">Hericium alpestre</name>
    <dbReference type="NCBI Taxonomy" id="135208"/>
    <lineage>
        <taxon>Eukaryota</taxon>
        <taxon>Fungi</taxon>
        <taxon>Dikarya</taxon>
        <taxon>Basidiomycota</taxon>
        <taxon>Agaricomycotina</taxon>
        <taxon>Agaricomycetes</taxon>
        <taxon>Russulales</taxon>
        <taxon>Hericiaceae</taxon>
        <taxon>Hericium</taxon>
    </lineage>
</organism>
<dbReference type="EMBL" id="SFCI01003383">
    <property type="protein sequence ID" value="TFY73052.1"/>
    <property type="molecule type" value="Genomic_DNA"/>
</dbReference>
<evidence type="ECO:0000313" key="2">
    <source>
        <dbReference type="Proteomes" id="UP000298061"/>
    </source>
</evidence>
<comment type="caution">
    <text evidence="1">The sequence shown here is derived from an EMBL/GenBank/DDBJ whole genome shotgun (WGS) entry which is preliminary data.</text>
</comment>
<name>A0A4Y9ZEN0_9AGAM</name>
<evidence type="ECO:0000313" key="1">
    <source>
        <dbReference type="EMBL" id="TFY73052.1"/>
    </source>
</evidence>
<reference evidence="1 2" key="1">
    <citation type="submission" date="2019-02" db="EMBL/GenBank/DDBJ databases">
        <title>Genome sequencing of the rare red list fungi Hericium alpestre (H. flagellum).</title>
        <authorList>
            <person name="Buettner E."/>
            <person name="Kellner H."/>
        </authorList>
    </citation>
    <scope>NUCLEOTIDE SEQUENCE [LARGE SCALE GENOMIC DNA]</scope>
    <source>
        <strain evidence="1 2">DSM 108284</strain>
    </source>
</reference>